<keyword evidence="1" id="KW-0732">Signal</keyword>
<sequence length="76" mass="8683">MYSRLLIIFLMTMLTASCAKNLPAKPEVTDTACDWVSIIYLTEHDIAVLDKQTKRDILAHNRAWQANCKSEEAGWQ</sequence>
<feature type="signal peptide" evidence="1">
    <location>
        <begin position="1"/>
        <end position="19"/>
    </location>
</feature>
<accession>A0A2R4PH20</accession>
<protein>
    <recommendedName>
        <fullName evidence="3">Lipoprotein</fullName>
    </recommendedName>
</protein>
<proteinExistence type="predicted"/>
<organism evidence="2">
    <name type="scientific">Citrobacter freundii</name>
    <dbReference type="NCBI Taxonomy" id="546"/>
    <lineage>
        <taxon>Bacteria</taxon>
        <taxon>Pseudomonadati</taxon>
        <taxon>Pseudomonadota</taxon>
        <taxon>Gammaproteobacteria</taxon>
        <taxon>Enterobacterales</taxon>
        <taxon>Enterobacteriaceae</taxon>
        <taxon>Citrobacter</taxon>
        <taxon>Citrobacter freundii complex</taxon>
    </lineage>
</organism>
<evidence type="ECO:0000313" key="2">
    <source>
        <dbReference type="EMBL" id="AVX50981.1"/>
    </source>
</evidence>
<dbReference type="EMBL" id="MG430338">
    <property type="protein sequence ID" value="AVX50981.1"/>
    <property type="molecule type" value="Genomic_DNA"/>
</dbReference>
<evidence type="ECO:0008006" key="3">
    <source>
        <dbReference type="Google" id="ProtNLM"/>
    </source>
</evidence>
<reference evidence="2" key="1">
    <citation type="submission" date="2017-11" db="EMBL/GenBank/DDBJ databases">
        <title>Citrobacter freundii harbouring blaOXA-204 on a prophage.</title>
        <authorList>
            <person name="Boyd D.A."/>
            <person name="Mataseje L.F."/>
            <person name="Longtin J."/>
            <person name="Mulvey M.R."/>
        </authorList>
    </citation>
    <scope>NUCLEOTIDE SEQUENCE</scope>
    <source>
        <strain evidence="2">N16-03880</strain>
    </source>
</reference>
<evidence type="ECO:0000256" key="1">
    <source>
        <dbReference type="SAM" id="SignalP"/>
    </source>
</evidence>
<dbReference type="PROSITE" id="PS51257">
    <property type="entry name" value="PROKAR_LIPOPROTEIN"/>
    <property type="match status" value="1"/>
</dbReference>
<feature type="chain" id="PRO_5015312699" description="Lipoprotein" evidence="1">
    <location>
        <begin position="20"/>
        <end position="76"/>
    </location>
</feature>
<name>A0A2R4PH20_CITFR</name>
<gene>
    <name evidence="2" type="ORF">CFOXA204_0155</name>
</gene>
<dbReference type="AlphaFoldDB" id="A0A2R4PH20"/>